<dbReference type="InterPro" id="IPR001537">
    <property type="entry name" value="SpoU_MeTrfase"/>
</dbReference>
<dbReference type="PANTHER" id="PTHR43191">
    <property type="entry name" value="RRNA METHYLTRANSFERASE 3"/>
    <property type="match status" value="1"/>
</dbReference>
<reference evidence="6" key="2">
    <citation type="submission" date="2016-02" db="EMBL/GenBank/DDBJ databases">
        <title>Draft genome sequence of five rapidly growing Mycobacterium species.</title>
        <authorList>
            <person name="Katahira K."/>
            <person name="Gotou Y."/>
            <person name="Iida K."/>
            <person name="Ogura Y."/>
            <person name="Hayashi T."/>
        </authorList>
    </citation>
    <scope>NUCLEOTIDE SEQUENCE [LARGE SCALE GENOMIC DNA]</scope>
    <source>
        <strain evidence="6">JCM6368</strain>
    </source>
</reference>
<dbReference type="AlphaFoldDB" id="A0A124E3V7"/>
<dbReference type="Proteomes" id="UP000069705">
    <property type="component" value="Unassembled WGS sequence"/>
</dbReference>
<dbReference type="GO" id="GO:0032259">
    <property type="term" value="P:methylation"/>
    <property type="evidence" value="ECO:0007669"/>
    <property type="project" value="UniProtKB-KW"/>
</dbReference>
<dbReference type="GO" id="GO:0003723">
    <property type="term" value="F:RNA binding"/>
    <property type="evidence" value="ECO:0007669"/>
    <property type="project" value="InterPro"/>
</dbReference>
<evidence type="ECO:0000313" key="5">
    <source>
        <dbReference type="EMBL" id="GAT01149.1"/>
    </source>
</evidence>
<feature type="domain" description="tRNA/rRNA methyltransferase SpoU type" evidence="4">
    <location>
        <begin position="40"/>
        <end position="172"/>
    </location>
</feature>
<feature type="region of interest" description="Disordered" evidence="3">
    <location>
        <begin position="1"/>
        <end position="23"/>
    </location>
</feature>
<dbReference type="SUPFAM" id="SSF75217">
    <property type="entry name" value="alpha/beta knot"/>
    <property type="match status" value="1"/>
</dbReference>
<dbReference type="EMBL" id="BCSZ01000011">
    <property type="protein sequence ID" value="GAT01149.1"/>
    <property type="molecule type" value="Genomic_DNA"/>
</dbReference>
<evidence type="ECO:0000256" key="1">
    <source>
        <dbReference type="ARBA" id="ARBA00022603"/>
    </source>
</evidence>
<dbReference type="Gene3D" id="3.40.1280.10">
    <property type="match status" value="1"/>
</dbReference>
<gene>
    <name evidence="5" type="ORF">RMCFA_1263</name>
</gene>
<feature type="compositionally biased region" description="Basic residues" evidence="3">
    <location>
        <begin position="10"/>
        <end position="23"/>
    </location>
</feature>
<keyword evidence="1 5" id="KW-0489">Methyltransferase</keyword>
<dbReference type="Pfam" id="PF00588">
    <property type="entry name" value="SpoU_methylase"/>
    <property type="match status" value="1"/>
</dbReference>
<evidence type="ECO:0000256" key="2">
    <source>
        <dbReference type="ARBA" id="ARBA00022679"/>
    </source>
</evidence>
<dbReference type="InterPro" id="IPR051259">
    <property type="entry name" value="rRNA_Methyltransferase"/>
</dbReference>
<accession>A0A124E3V7</accession>
<evidence type="ECO:0000313" key="6">
    <source>
        <dbReference type="Proteomes" id="UP000069705"/>
    </source>
</evidence>
<comment type="caution">
    <text evidence="5">The sequence shown here is derived from an EMBL/GenBank/DDBJ whole genome shotgun (WGS) entry which is preliminary data.</text>
</comment>
<sequence>MSGAASHPAPRIRTRKEIHKQRRSGRHQCWNHIIVAPLWPKHGVNLGTLLRTCDAVGACLAVPRLPWVPEALRKGNTLRHRSCVHWIYGDVIRWLEKQRERSAHIVGVELTDESIRLAELPAARRRTVVVLGNEGSGIPSDAMELLDLAVEIPMLGSGHSLNVAVAGSLVLYKVAGLM</sequence>
<dbReference type="RefSeq" id="WP_061262761.1">
    <property type="nucleotide sequence ID" value="NZ_BCSZ01000011.1"/>
</dbReference>
<dbReference type="PANTHER" id="PTHR43191:SF2">
    <property type="entry name" value="RRNA METHYLTRANSFERASE 3, MITOCHONDRIAL"/>
    <property type="match status" value="1"/>
</dbReference>
<organism evidence="5 6">
    <name type="scientific">Mycolicibacterium fortuitum subsp. acetamidolyticum</name>
    <dbReference type="NCBI Taxonomy" id="144550"/>
    <lineage>
        <taxon>Bacteria</taxon>
        <taxon>Bacillati</taxon>
        <taxon>Actinomycetota</taxon>
        <taxon>Actinomycetes</taxon>
        <taxon>Mycobacteriales</taxon>
        <taxon>Mycobacteriaceae</taxon>
        <taxon>Mycolicibacterium</taxon>
    </lineage>
</organism>
<proteinExistence type="predicted"/>
<evidence type="ECO:0000256" key="3">
    <source>
        <dbReference type="SAM" id="MobiDB-lite"/>
    </source>
</evidence>
<name>A0A124E3V7_MYCFO</name>
<dbReference type="GO" id="GO:0006396">
    <property type="term" value="P:RNA processing"/>
    <property type="evidence" value="ECO:0007669"/>
    <property type="project" value="InterPro"/>
</dbReference>
<evidence type="ECO:0000259" key="4">
    <source>
        <dbReference type="Pfam" id="PF00588"/>
    </source>
</evidence>
<dbReference type="InterPro" id="IPR029028">
    <property type="entry name" value="Alpha/beta_knot_MTases"/>
</dbReference>
<keyword evidence="2 5" id="KW-0808">Transferase</keyword>
<dbReference type="GO" id="GO:0008173">
    <property type="term" value="F:RNA methyltransferase activity"/>
    <property type="evidence" value="ECO:0007669"/>
    <property type="project" value="InterPro"/>
</dbReference>
<dbReference type="InterPro" id="IPR029026">
    <property type="entry name" value="tRNA_m1G_MTases_N"/>
</dbReference>
<protein>
    <submittedName>
        <fullName evidence="5">RNA methyltransferase SpoU</fullName>
    </submittedName>
</protein>
<reference evidence="5 6" key="1">
    <citation type="journal article" date="2016" name="Genome Announc.">
        <title>Draft Genome Sequences of Five Rapidly Growing Mycobacterium Species, M. thermoresistibile, M. fortuitum subsp. acetamidolyticum, M. canariasense, M. brisbanense, and M. novocastrense.</title>
        <authorList>
            <person name="Katahira K."/>
            <person name="Ogura Y."/>
            <person name="Gotoh Y."/>
            <person name="Hayashi T."/>
        </authorList>
    </citation>
    <scope>NUCLEOTIDE SEQUENCE [LARGE SCALE GENOMIC DNA]</scope>
    <source>
        <strain evidence="5 6">JCM6368</strain>
    </source>
</reference>